<dbReference type="PANTHER" id="PTHR39206:SF1">
    <property type="entry name" value="SLL8004 PROTEIN"/>
    <property type="match status" value="1"/>
</dbReference>
<reference evidence="4 5" key="1">
    <citation type="submission" date="2015-02" db="EMBL/GenBank/DDBJ databases">
        <title>Single-cell genomics of uncultivated deep-branching MTB reveals a conserved set of magnetosome genes.</title>
        <authorList>
            <person name="Kolinko S."/>
            <person name="Richter M."/>
            <person name="Glockner F.O."/>
            <person name="Brachmann A."/>
            <person name="Schuler D."/>
        </authorList>
    </citation>
    <scope>NUCLEOTIDE SEQUENCE [LARGE SCALE GENOMIC DNA]</scope>
    <source>
        <strain evidence="4">TM-1</strain>
    </source>
</reference>
<keyword evidence="2" id="KW-0067">ATP-binding</keyword>
<evidence type="ECO:0000256" key="1">
    <source>
        <dbReference type="ARBA" id="ARBA00022741"/>
    </source>
</evidence>
<dbReference type="InterPro" id="IPR027417">
    <property type="entry name" value="P-loop_NTPase"/>
</dbReference>
<dbReference type="SUPFAM" id="SSF52540">
    <property type="entry name" value="P-loop containing nucleoside triphosphate hydrolases"/>
    <property type="match status" value="1"/>
</dbReference>
<dbReference type="Gene3D" id="3.40.50.300">
    <property type="entry name" value="P-loop containing nucleotide triphosphate hydrolases"/>
    <property type="match status" value="1"/>
</dbReference>
<accession>A0A0F3GYE0</accession>
<dbReference type="EMBL" id="LACI01000372">
    <property type="protein sequence ID" value="KJU86984.1"/>
    <property type="molecule type" value="Genomic_DNA"/>
</dbReference>
<dbReference type="InterPro" id="IPR010488">
    <property type="entry name" value="Zeta_toxin_domain"/>
</dbReference>
<evidence type="ECO:0000313" key="4">
    <source>
        <dbReference type="EMBL" id="KJU86984.1"/>
    </source>
</evidence>
<dbReference type="PANTHER" id="PTHR39206">
    <property type="entry name" value="SLL8004 PROTEIN"/>
    <property type="match status" value="1"/>
</dbReference>
<dbReference type="Pfam" id="PF06414">
    <property type="entry name" value="Zeta_toxin"/>
    <property type="match status" value="1"/>
</dbReference>
<evidence type="ECO:0000259" key="3">
    <source>
        <dbReference type="Pfam" id="PF06414"/>
    </source>
</evidence>
<dbReference type="Proteomes" id="UP000033423">
    <property type="component" value="Unassembled WGS sequence"/>
</dbReference>
<evidence type="ECO:0000256" key="2">
    <source>
        <dbReference type="ARBA" id="ARBA00022840"/>
    </source>
</evidence>
<dbReference type="AlphaFoldDB" id="A0A0F3GYE0"/>
<proteinExistence type="predicted"/>
<dbReference type="GO" id="GO:0016301">
    <property type="term" value="F:kinase activity"/>
    <property type="evidence" value="ECO:0007669"/>
    <property type="project" value="InterPro"/>
</dbReference>
<keyword evidence="1" id="KW-0547">Nucleotide-binding</keyword>
<gene>
    <name evidence="4" type="ORF">MBAV_000821</name>
</gene>
<feature type="domain" description="Zeta toxin" evidence="3">
    <location>
        <begin position="5"/>
        <end position="151"/>
    </location>
</feature>
<sequence>MSKWMWIIAGPNGAGKSSFVGDFLVDIGHRNLLKLNADERTIELRKKFPAALQDTLNLKAAIEIDKTVECCIKSRVSFVVETVLSSQKYRDDVLAAKEAGFKIGMIYISLYPPELSPQRVSERVAKGGHNVRAEKAIERYRKSHEQLSWFAPQADVFMAFDNSLKDGSPVLLASRVNNEPLKYLARGVNPYVDSALSNMMPIKCPR</sequence>
<protein>
    <submittedName>
        <fullName evidence="4">Zeta toxin</fullName>
    </submittedName>
</protein>
<keyword evidence="5" id="KW-1185">Reference proteome</keyword>
<organism evidence="4 5">
    <name type="scientific">Candidatus Magnetobacterium bavaricum</name>
    <dbReference type="NCBI Taxonomy" id="29290"/>
    <lineage>
        <taxon>Bacteria</taxon>
        <taxon>Pseudomonadati</taxon>
        <taxon>Nitrospirota</taxon>
        <taxon>Thermodesulfovibrionia</taxon>
        <taxon>Thermodesulfovibrionales</taxon>
        <taxon>Candidatus Magnetobacteriaceae</taxon>
        <taxon>Candidatus Magnetobacterium</taxon>
    </lineage>
</organism>
<evidence type="ECO:0000313" key="5">
    <source>
        <dbReference type="Proteomes" id="UP000033423"/>
    </source>
</evidence>
<name>A0A0F3GYE0_9BACT</name>
<comment type="caution">
    <text evidence="4">The sequence shown here is derived from an EMBL/GenBank/DDBJ whole genome shotgun (WGS) entry which is preliminary data.</text>
</comment>
<dbReference type="GO" id="GO:0005524">
    <property type="term" value="F:ATP binding"/>
    <property type="evidence" value="ECO:0007669"/>
    <property type="project" value="UniProtKB-KW"/>
</dbReference>